<dbReference type="Proteomes" id="UP000598971">
    <property type="component" value="Unassembled WGS sequence"/>
</dbReference>
<protein>
    <submittedName>
        <fullName evidence="1">Metal-independent alpha-mannosidase</fullName>
    </submittedName>
</protein>
<dbReference type="GO" id="GO:0005975">
    <property type="term" value="P:carbohydrate metabolic process"/>
    <property type="evidence" value="ECO:0007669"/>
    <property type="project" value="InterPro"/>
</dbReference>
<reference evidence="1" key="1">
    <citation type="submission" date="2019-10" db="EMBL/GenBank/DDBJ databases">
        <title>Draft genome sequence of Panacibacter sp. KCS-6.</title>
        <authorList>
            <person name="Yim K.J."/>
        </authorList>
    </citation>
    <scope>NUCLEOTIDE SEQUENCE</scope>
    <source>
        <strain evidence="1">KCS-6</strain>
    </source>
</reference>
<dbReference type="InterPro" id="IPR008313">
    <property type="entry name" value="GH125"/>
</dbReference>
<dbReference type="AlphaFoldDB" id="A0A8J8FH58"/>
<dbReference type="Pfam" id="PF06824">
    <property type="entry name" value="Glyco_hydro_125"/>
    <property type="match status" value="1"/>
</dbReference>
<name>A0A8J8FH58_9BACT</name>
<proteinExistence type="predicted"/>
<dbReference type="RefSeq" id="WP_171607701.1">
    <property type="nucleotide sequence ID" value="NZ_WHPF01000006.1"/>
</dbReference>
<sequence length="473" mass="53698">MQRRTFIQQASLATAALAINKNANARDYADFPVVRTASANRKFTSTAVEQLIAEVKSNIGNKELGWLFENCFPNTLDTTVDFEIIEGKPDTYVITGDIDAMWLRDSTAQVWPYVPLCKNDKPLQELIKGVIHRQVKCILKDPYANAFYKDESKISEWKATDITDMKPGIHERKWEIDSLCYPIRLSYGYWQQTGDASPFDAQWVSAMKLIVQTFKEQQRFHGQGPYTFQRNTAWATDGVPLSGYGYPVKPNGLICSMFRPSDDATIFAYLIPSNLFAFRVLTYITRIGNGKLFDAAFTKETFDLSEQIKTALVAHGVITHKTYGNMFAYEVNGYGSYNLMDDANVPSLLSLPYLDAVDKTDKTYQNSRKYVLSPENPFFYKGTAGEGIGGPHAGADMIWPLSIIMRGLTSDNDAEIKSCLDMLQKNHGGTGFMHESFHKNDSTNFTRKWFAWANTIFGEFIWKVYREKPHLLR</sequence>
<evidence type="ECO:0000313" key="2">
    <source>
        <dbReference type="Proteomes" id="UP000598971"/>
    </source>
</evidence>
<keyword evidence="2" id="KW-1185">Reference proteome</keyword>
<dbReference type="SUPFAM" id="SSF48208">
    <property type="entry name" value="Six-hairpin glycosidases"/>
    <property type="match status" value="1"/>
</dbReference>
<accession>A0A8J8FH58</accession>
<dbReference type="SMART" id="SM01149">
    <property type="entry name" value="DUF1237"/>
    <property type="match status" value="1"/>
</dbReference>
<dbReference type="InterPro" id="IPR008928">
    <property type="entry name" value="6-hairpin_glycosidase_sf"/>
</dbReference>
<dbReference type="EMBL" id="WHPF01000006">
    <property type="protein sequence ID" value="NNV55771.1"/>
    <property type="molecule type" value="Genomic_DNA"/>
</dbReference>
<dbReference type="PIRSF" id="PIRSF028846">
    <property type="entry name" value="UCP028846"/>
    <property type="match status" value="1"/>
</dbReference>
<evidence type="ECO:0000313" key="1">
    <source>
        <dbReference type="EMBL" id="NNV55771.1"/>
    </source>
</evidence>
<gene>
    <name evidence="1" type="ORF">GD597_09895</name>
</gene>
<comment type="caution">
    <text evidence="1">The sequence shown here is derived from an EMBL/GenBank/DDBJ whole genome shotgun (WGS) entry which is preliminary data.</text>
</comment>
<dbReference type="PANTHER" id="PTHR31047">
    <property type="entry name" value="MEIOTICALLY UP-REGULATED GENE 157 PROTEIN"/>
    <property type="match status" value="1"/>
</dbReference>
<organism evidence="1 2">
    <name type="scientific">Limnovirga soli</name>
    <dbReference type="NCBI Taxonomy" id="2656915"/>
    <lineage>
        <taxon>Bacteria</taxon>
        <taxon>Pseudomonadati</taxon>
        <taxon>Bacteroidota</taxon>
        <taxon>Chitinophagia</taxon>
        <taxon>Chitinophagales</taxon>
        <taxon>Chitinophagaceae</taxon>
        <taxon>Limnovirga</taxon>
    </lineage>
</organism>
<dbReference type="Gene3D" id="1.50.10.10">
    <property type="match status" value="1"/>
</dbReference>
<dbReference type="InterPro" id="IPR012341">
    <property type="entry name" value="6hp_glycosidase-like_sf"/>
</dbReference>
<dbReference type="PANTHER" id="PTHR31047:SF0">
    <property type="entry name" value="MEIOTICALLY UP-REGULATED GENE 157 PROTEIN"/>
    <property type="match status" value="1"/>
</dbReference>